<keyword evidence="1" id="KW-0732">Signal</keyword>
<organism evidence="2">
    <name type="scientific">Ixodes ricinus</name>
    <name type="common">Common tick</name>
    <name type="synonym">Acarus ricinus</name>
    <dbReference type="NCBI Taxonomy" id="34613"/>
    <lineage>
        <taxon>Eukaryota</taxon>
        <taxon>Metazoa</taxon>
        <taxon>Ecdysozoa</taxon>
        <taxon>Arthropoda</taxon>
        <taxon>Chelicerata</taxon>
        <taxon>Arachnida</taxon>
        <taxon>Acari</taxon>
        <taxon>Parasitiformes</taxon>
        <taxon>Ixodida</taxon>
        <taxon>Ixodoidea</taxon>
        <taxon>Ixodidae</taxon>
        <taxon>Ixodinae</taxon>
        <taxon>Ixodes</taxon>
    </lineage>
</organism>
<protein>
    <submittedName>
        <fullName evidence="2">Putative secreted protein</fullName>
    </submittedName>
</protein>
<evidence type="ECO:0000313" key="2">
    <source>
        <dbReference type="EMBL" id="MXU93392.1"/>
    </source>
</evidence>
<feature type="signal peptide" evidence="1">
    <location>
        <begin position="1"/>
        <end position="16"/>
    </location>
</feature>
<name>A0A6B0UUL6_IXORI</name>
<feature type="chain" id="PRO_5025691303" evidence="1">
    <location>
        <begin position="17"/>
        <end position="145"/>
    </location>
</feature>
<evidence type="ECO:0000256" key="1">
    <source>
        <dbReference type="SAM" id="SignalP"/>
    </source>
</evidence>
<reference evidence="2" key="1">
    <citation type="submission" date="2019-12" db="EMBL/GenBank/DDBJ databases">
        <title>An insight into the sialome of adult female Ixodes ricinus ticks feeding for 6 days.</title>
        <authorList>
            <person name="Perner J."/>
            <person name="Ribeiro J.M.C."/>
        </authorList>
    </citation>
    <scope>NUCLEOTIDE SEQUENCE</scope>
    <source>
        <strain evidence="2">Semi-engorged</strain>
        <tissue evidence="2">Salivary glands</tissue>
    </source>
</reference>
<sequence>MCSTGLLAFTLEVAFGFSGGVGDGDGDSTFPVALLATPGLGGTDAARTGFSWTLGLLSPIRVSAVTARLFNTERWLSFFNPSNMTLCVALPGSRMRVTGSDTLAGRHTRSTHTELSSSFARPGLKTYISSVPCPTLWYKVSGCWS</sequence>
<dbReference type="AlphaFoldDB" id="A0A6B0UUL6"/>
<dbReference type="EMBL" id="GIFC01011309">
    <property type="protein sequence ID" value="MXU93392.1"/>
    <property type="molecule type" value="Transcribed_RNA"/>
</dbReference>
<accession>A0A6B0UUL6</accession>
<proteinExistence type="predicted"/>